<dbReference type="AlphaFoldDB" id="A0A267ARG6"/>
<evidence type="ECO:0000313" key="1">
    <source>
        <dbReference type="EMBL" id="PAA15135.1"/>
    </source>
</evidence>
<proteinExistence type="predicted"/>
<organism evidence="1 2">
    <name type="scientific">Pseudomonas fragi</name>
    <dbReference type="NCBI Taxonomy" id="296"/>
    <lineage>
        <taxon>Bacteria</taxon>
        <taxon>Pseudomonadati</taxon>
        <taxon>Pseudomonadota</taxon>
        <taxon>Gammaproteobacteria</taxon>
        <taxon>Pseudomonadales</taxon>
        <taxon>Pseudomonadaceae</taxon>
        <taxon>Pseudomonas</taxon>
    </lineage>
</organism>
<dbReference type="OrthoDB" id="7016903at2"/>
<accession>A0A267ARG6</accession>
<dbReference type="Proteomes" id="UP000215861">
    <property type="component" value="Unassembled WGS sequence"/>
</dbReference>
<dbReference type="Pfam" id="PF12582">
    <property type="entry name" value="DUF3757"/>
    <property type="match status" value="1"/>
</dbReference>
<evidence type="ECO:0000313" key="2">
    <source>
        <dbReference type="Proteomes" id="UP000215861"/>
    </source>
</evidence>
<reference evidence="1 2" key="1">
    <citation type="submission" date="2017-08" db="EMBL/GenBank/DDBJ databases">
        <title>Genomic and metabolic characterisation of spoilage-associated Pseudomonas species.</title>
        <authorList>
            <person name="Stanborough T."/>
            <person name="Fegan N."/>
            <person name="Powell S.M."/>
            <person name="Singh T."/>
            <person name="Tamplin M.L."/>
            <person name="Chandry P.S."/>
        </authorList>
    </citation>
    <scope>NUCLEOTIDE SEQUENCE [LARGE SCALE GENOMIC DNA]</scope>
    <source>
        <strain evidence="1 2">F1801</strain>
    </source>
</reference>
<gene>
    <name evidence="1" type="ORF">CJU81_02785</name>
</gene>
<dbReference type="EMBL" id="NQKQ01000002">
    <property type="protein sequence ID" value="PAA15135.1"/>
    <property type="molecule type" value="Genomic_DNA"/>
</dbReference>
<protein>
    <recommendedName>
        <fullName evidence="3">DUF3757 domain-containing protein</fullName>
    </recommendedName>
</protein>
<dbReference type="InterPro" id="IPR022231">
    <property type="entry name" value="DUF3757"/>
</dbReference>
<comment type="caution">
    <text evidence="1">The sequence shown here is derived from an EMBL/GenBank/DDBJ whole genome shotgun (WGS) entry which is preliminary data.</text>
</comment>
<sequence length="154" mass="16820">MHIVQGWLFMKVVWVFLCTLFYSVISLASGSESCPGAGNVALRAGVYTAPASRAGDEWIAVSSAVTASQLESFEGAVFYPENNQPGAAGRIGYCEYKARDRSRVNLYYRQRTANEHSMRLANVENWKMIESGLGLVVYECNAANASACAFSIID</sequence>
<name>A0A267ARG6_PSEFR</name>
<evidence type="ECO:0008006" key="3">
    <source>
        <dbReference type="Google" id="ProtNLM"/>
    </source>
</evidence>